<keyword evidence="1" id="KW-1133">Transmembrane helix</keyword>
<dbReference type="Pfam" id="PF19911">
    <property type="entry name" value="DUF6384"/>
    <property type="match status" value="1"/>
</dbReference>
<keyword evidence="1" id="KW-0812">Transmembrane</keyword>
<sequence length="310" mass="34618">MADIEGEPKAHKLDEVMLAMDVVDTLRQERELLAHDLSAPDREEKLLKRLREIYAGQGIEVPDDVLREGVKALDDHRFAYTPQKPSFLSKAYINRGRWGKPFLVLLGIIGFAWAVNYAAFEAPKNLQAKKVERALSVDLPKSLQDAKVSALASAKTAKIKEQITALYGDGMAAVKAKDVDAARQIESRLTQLDADLQKRYTIRVVYGPNENSGIIRGHDNDAKISNYYLIVEAIDTSGKAVSVSINSEEDQKTKRVKKWGVRVPQVVFNRVAADKRDDQIIQNAVIGQKKRGYLEPDYSVETSGGLIVEW</sequence>
<proteinExistence type="predicted"/>
<gene>
    <name evidence="2" type="ORF">ENJ46_00390</name>
</gene>
<accession>A0A7C3G7K2</accession>
<protein>
    <submittedName>
        <fullName evidence="2">Uncharacterized protein</fullName>
    </submittedName>
</protein>
<feature type="transmembrane region" description="Helical" evidence="1">
    <location>
        <begin position="102"/>
        <end position="120"/>
    </location>
</feature>
<dbReference type="EMBL" id="DRMN01000028">
    <property type="protein sequence ID" value="HFB54352.1"/>
    <property type="molecule type" value="Genomic_DNA"/>
</dbReference>
<comment type="caution">
    <text evidence="2">The sequence shown here is derived from an EMBL/GenBank/DDBJ whole genome shotgun (WGS) entry which is preliminary data.</text>
</comment>
<dbReference type="Proteomes" id="UP000886042">
    <property type="component" value="Unassembled WGS sequence"/>
</dbReference>
<reference evidence="2" key="1">
    <citation type="journal article" date="2020" name="mSystems">
        <title>Genome- and Community-Level Interaction Insights into Carbon Utilization and Element Cycling Functions of Hydrothermarchaeota in Hydrothermal Sediment.</title>
        <authorList>
            <person name="Zhou Z."/>
            <person name="Liu Y."/>
            <person name="Xu W."/>
            <person name="Pan J."/>
            <person name="Luo Z.H."/>
            <person name="Li M."/>
        </authorList>
    </citation>
    <scope>NUCLEOTIDE SEQUENCE [LARGE SCALE GENOMIC DNA]</scope>
    <source>
        <strain evidence="2">HyVt-489</strain>
    </source>
</reference>
<organism evidence="2">
    <name type="scientific">Hellea balneolensis</name>
    <dbReference type="NCBI Taxonomy" id="287478"/>
    <lineage>
        <taxon>Bacteria</taxon>
        <taxon>Pseudomonadati</taxon>
        <taxon>Pseudomonadota</taxon>
        <taxon>Alphaproteobacteria</taxon>
        <taxon>Maricaulales</taxon>
        <taxon>Robiginitomaculaceae</taxon>
        <taxon>Hellea</taxon>
    </lineage>
</organism>
<evidence type="ECO:0000313" key="2">
    <source>
        <dbReference type="EMBL" id="HFB54352.1"/>
    </source>
</evidence>
<dbReference type="InterPro" id="IPR045964">
    <property type="entry name" value="DUF6384"/>
</dbReference>
<name>A0A7C3G7K2_9PROT</name>
<dbReference type="AlphaFoldDB" id="A0A7C3G7K2"/>
<evidence type="ECO:0000256" key="1">
    <source>
        <dbReference type="SAM" id="Phobius"/>
    </source>
</evidence>
<keyword evidence="1" id="KW-0472">Membrane</keyword>